<dbReference type="AlphaFoldDB" id="A0AAW1THQ5"/>
<evidence type="ECO:0000313" key="1">
    <source>
        <dbReference type="EMBL" id="KAK9869876.1"/>
    </source>
</evidence>
<protein>
    <submittedName>
        <fullName evidence="1">Uncharacterized protein</fullName>
    </submittedName>
</protein>
<keyword evidence="2" id="KW-1185">Reference proteome</keyword>
<gene>
    <name evidence="1" type="ORF">WA026_003598</name>
</gene>
<accession>A0AAW1THQ5</accession>
<dbReference type="EMBL" id="JARQZJ010000001">
    <property type="protein sequence ID" value="KAK9869876.1"/>
    <property type="molecule type" value="Genomic_DNA"/>
</dbReference>
<comment type="caution">
    <text evidence="1">The sequence shown here is derived from an EMBL/GenBank/DDBJ whole genome shotgun (WGS) entry which is preliminary data.</text>
</comment>
<organism evidence="1 2">
    <name type="scientific">Henosepilachna vigintioctopunctata</name>
    <dbReference type="NCBI Taxonomy" id="420089"/>
    <lineage>
        <taxon>Eukaryota</taxon>
        <taxon>Metazoa</taxon>
        <taxon>Ecdysozoa</taxon>
        <taxon>Arthropoda</taxon>
        <taxon>Hexapoda</taxon>
        <taxon>Insecta</taxon>
        <taxon>Pterygota</taxon>
        <taxon>Neoptera</taxon>
        <taxon>Endopterygota</taxon>
        <taxon>Coleoptera</taxon>
        <taxon>Polyphaga</taxon>
        <taxon>Cucujiformia</taxon>
        <taxon>Coccinelloidea</taxon>
        <taxon>Coccinellidae</taxon>
        <taxon>Epilachninae</taxon>
        <taxon>Epilachnini</taxon>
        <taxon>Henosepilachna</taxon>
    </lineage>
</organism>
<name>A0AAW1THQ5_9CUCU</name>
<reference evidence="1 2" key="1">
    <citation type="submission" date="2023-03" db="EMBL/GenBank/DDBJ databases">
        <title>Genome insight into feeding habits of ladybird beetles.</title>
        <authorList>
            <person name="Li H.-S."/>
            <person name="Huang Y.-H."/>
            <person name="Pang H."/>
        </authorList>
    </citation>
    <scope>NUCLEOTIDE SEQUENCE [LARGE SCALE GENOMIC DNA]</scope>
    <source>
        <strain evidence="1">SYSU_2023b</strain>
        <tissue evidence="1">Whole body</tissue>
    </source>
</reference>
<sequence>MHQIHGLSWEISLINVYGSSSPSALNGSRSLLSCPVRVTGYVVGCDEENEDDLSRPNRCTHQISWSVVRRSPNSREEVTLRLGTSTQLVDLFR</sequence>
<proteinExistence type="predicted"/>
<dbReference type="Proteomes" id="UP001431783">
    <property type="component" value="Unassembled WGS sequence"/>
</dbReference>
<evidence type="ECO:0000313" key="2">
    <source>
        <dbReference type="Proteomes" id="UP001431783"/>
    </source>
</evidence>